<dbReference type="EMBL" id="CP013650">
    <property type="protein sequence ID" value="ALS97359.1"/>
    <property type="molecule type" value="Genomic_DNA"/>
</dbReference>
<accession>A0A0U3ATD8</accession>
<dbReference type="Proteomes" id="UP000068447">
    <property type="component" value="Chromosome"/>
</dbReference>
<proteinExistence type="inferred from homology"/>
<feature type="transmembrane region" description="Helical" evidence="9">
    <location>
        <begin position="166"/>
        <end position="184"/>
    </location>
</feature>
<evidence type="ECO:0000256" key="8">
    <source>
        <dbReference type="ARBA" id="ARBA00023136"/>
    </source>
</evidence>
<dbReference type="PANTHER" id="PTHR34308">
    <property type="entry name" value="COBALAMIN BIOSYNTHESIS PROTEIN CBIB"/>
    <property type="match status" value="1"/>
</dbReference>
<dbReference type="STRING" id="1526571.AT746_03100"/>
<dbReference type="PANTHER" id="PTHR34308:SF1">
    <property type="entry name" value="COBALAMIN BIOSYNTHESIS PROTEIN CBIB"/>
    <property type="match status" value="1"/>
</dbReference>
<keyword evidence="8 9" id="KW-0472">Membrane</keyword>
<feature type="transmembrane region" description="Helical" evidence="9">
    <location>
        <begin position="63"/>
        <end position="84"/>
    </location>
</feature>
<evidence type="ECO:0000256" key="4">
    <source>
        <dbReference type="ARBA" id="ARBA00022475"/>
    </source>
</evidence>
<name>A0A0U3ATD8_9ALTE</name>
<dbReference type="AlphaFoldDB" id="A0A0U3ATD8"/>
<feature type="transmembrane region" description="Helical" evidence="9">
    <location>
        <begin position="90"/>
        <end position="108"/>
    </location>
</feature>
<dbReference type="OrthoDB" id="5586491at2"/>
<comment type="pathway">
    <text evidence="2">Cofactor biosynthesis; adenosylcobalamin biosynthesis.</text>
</comment>
<evidence type="ECO:0008006" key="12">
    <source>
        <dbReference type="Google" id="ProtNLM"/>
    </source>
</evidence>
<dbReference type="UniPathway" id="UPA00148"/>
<keyword evidence="11" id="KW-1185">Reference proteome</keyword>
<dbReference type="GO" id="GO:0048472">
    <property type="term" value="F:threonine-phosphate decarboxylase activity"/>
    <property type="evidence" value="ECO:0007669"/>
    <property type="project" value="InterPro"/>
</dbReference>
<evidence type="ECO:0000256" key="1">
    <source>
        <dbReference type="ARBA" id="ARBA00004651"/>
    </source>
</evidence>
<comment type="subcellular location">
    <subcellularLocation>
        <location evidence="1">Cell membrane</location>
        <topology evidence="1">Multi-pass membrane protein</topology>
    </subcellularLocation>
</comment>
<dbReference type="InterPro" id="IPR004485">
    <property type="entry name" value="Cobalamin_biosynth_CobD/CbiB"/>
</dbReference>
<dbReference type="RefSeq" id="WP_062476279.1">
    <property type="nucleotide sequence ID" value="NZ_CP013650.1"/>
</dbReference>
<dbReference type="GO" id="GO:0009236">
    <property type="term" value="P:cobalamin biosynthetic process"/>
    <property type="evidence" value="ECO:0007669"/>
    <property type="project" value="UniProtKB-UniPathway"/>
</dbReference>
<evidence type="ECO:0000256" key="6">
    <source>
        <dbReference type="ARBA" id="ARBA00022692"/>
    </source>
</evidence>
<evidence type="ECO:0000313" key="11">
    <source>
        <dbReference type="Proteomes" id="UP000068447"/>
    </source>
</evidence>
<evidence type="ECO:0000256" key="2">
    <source>
        <dbReference type="ARBA" id="ARBA00004953"/>
    </source>
</evidence>
<dbReference type="KEGG" id="lal:AT746_03100"/>
<feature type="transmembrane region" description="Helical" evidence="9">
    <location>
        <begin position="14"/>
        <end position="42"/>
    </location>
</feature>
<dbReference type="GO" id="GO:0005886">
    <property type="term" value="C:plasma membrane"/>
    <property type="evidence" value="ECO:0007669"/>
    <property type="project" value="UniProtKB-SubCell"/>
</dbReference>
<keyword evidence="6 9" id="KW-0812">Transmembrane</keyword>
<gene>
    <name evidence="10" type="ORF">AT746_03100</name>
</gene>
<dbReference type="Pfam" id="PF03186">
    <property type="entry name" value="CobD_Cbib"/>
    <property type="match status" value="1"/>
</dbReference>
<feature type="transmembrane region" description="Helical" evidence="9">
    <location>
        <begin position="298"/>
        <end position="316"/>
    </location>
</feature>
<keyword evidence="4" id="KW-1003">Cell membrane</keyword>
<protein>
    <recommendedName>
        <fullName evidence="12">Adenosylcobinamide-phosphate synthase</fullName>
    </recommendedName>
</protein>
<evidence type="ECO:0000256" key="3">
    <source>
        <dbReference type="ARBA" id="ARBA00006263"/>
    </source>
</evidence>
<evidence type="ECO:0000256" key="9">
    <source>
        <dbReference type="SAM" id="Phobius"/>
    </source>
</evidence>
<evidence type="ECO:0000256" key="7">
    <source>
        <dbReference type="ARBA" id="ARBA00022989"/>
    </source>
</evidence>
<keyword evidence="5" id="KW-0169">Cobalamin biosynthesis</keyword>
<comment type="similarity">
    <text evidence="3">Belongs to the CobD/CbiB family.</text>
</comment>
<feature type="transmembrane region" description="Helical" evidence="9">
    <location>
        <begin position="204"/>
        <end position="226"/>
    </location>
</feature>
<evidence type="ECO:0000256" key="5">
    <source>
        <dbReference type="ARBA" id="ARBA00022573"/>
    </source>
</evidence>
<reference evidence="10 11" key="1">
    <citation type="submission" date="2015-12" db="EMBL/GenBank/DDBJ databases">
        <title>Complete genome of Lacimicrobium alkaliphilum KCTC 32984.</title>
        <authorList>
            <person name="Kim S.-G."/>
            <person name="Lee Y.-J."/>
        </authorList>
    </citation>
    <scope>NUCLEOTIDE SEQUENCE [LARGE SCALE GENOMIC DNA]</scope>
    <source>
        <strain evidence="10 11">YelD216</strain>
    </source>
</reference>
<keyword evidence="7 9" id="KW-1133">Transmembrane helix</keyword>
<evidence type="ECO:0000313" key="10">
    <source>
        <dbReference type="EMBL" id="ALS97359.1"/>
    </source>
</evidence>
<organism evidence="10 11">
    <name type="scientific">Lacimicrobium alkaliphilum</name>
    <dbReference type="NCBI Taxonomy" id="1526571"/>
    <lineage>
        <taxon>Bacteria</taxon>
        <taxon>Pseudomonadati</taxon>
        <taxon>Pseudomonadota</taxon>
        <taxon>Gammaproteobacteria</taxon>
        <taxon>Alteromonadales</taxon>
        <taxon>Alteromonadaceae</taxon>
        <taxon>Lacimicrobium</taxon>
    </lineage>
</organism>
<sequence length="320" mass="35843">MITWLFSEPLLQPLWVMLLAILIERLWLWPVAYHPLSFFRLLASRMADKVNRRGTDSVYQQRLSGTLAPLVLLAPILICIGLFITLAEYPVFFDGILLLMAIYFKPVLQNLKRAENALKNNKKALARDLGATLLLRQTDSLSPMGLSKALTETTLLRFFYQFCTPLFWYFIGGGLAALSYRILYEFSQAWNTRQPRFRYFGQPVGMIVTALQMLPVYLALSTLMLAENISGALAGRRSLTRGSCFHSRILALAGGALKLQLGGPAYYGGQKRRTPKCGGNRLPQIGDIRRARLATHKCTAILLCLILLLSVGLFALKVGQ</sequence>